<comment type="similarity">
    <text evidence="2 7 8">Belongs to the cullin family.</text>
</comment>
<dbReference type="InterPro" id="IPR019559">
    <property type="entry name" value="Cullin_neddylation_domain"/>
</dbReference>
<evidence type="ECO:0000313" key="10">
    <source>
        <dbReference type="EMBL" id="GIY06306.1"/>
    </source>
</evidence>
<comment type="pathway">
    <text evidence="1">Protein modification; protein ubiquitination.</text>
</comment>
<proteinExistence type="inferred from homology"/>
<dbReference type="GO" id="GO:0031625">
    <property type="term" value="F:ubiquitin protein ligase binding"/>
    <property type="evidence" value="ECO:0007669"/>
    <property type="project" value="InterPro"/>
</dbReference>
<evidence type="ECO:0000259" key="9">
    <source>
        <dbReference type="PROSITE" id="PS50069"/>
    </source>
</evidence>
<feature type="domain" description="Cullin family profile" evidence="9">
    <location>
        <begin position="409"/>
        <end position="637"/>
    </location>
</feature>
<dbReference type="PANTHER" id="PTHR11932">
    <property type="entry name" value="CULLIN"/>
    <property type="match status" value="1"/>
</dbReference>
<evidence type="ECO:0000256" key="7">
    <source>
        <dbReference type="PROSITE-ProRule" id="PRU00330"/>
    </source>
</evidence>
<dbReference type="Proteomes" id="UP001054837">
    <property type="component" value="Unassembled WGS sequence"/>
</dbReference>
<dbReference type="InterPro" id="IPR016158">
    <property type="entry name" value="Cullin_homology"/>
</dbReference>
<comment type="caution">
    <text evidence="10">The sequence shown here is derived from an EMBL/GenBank/DDBJ whole genome shotgun (WGS) entry which is preliminary data.</text>
</comment>
<evidence type="ECO:0000256" key="8">
    <source>
        <dbReference type="RuleBase" id="RU003829"/>
    </source>
</evidence>
<dbReference type="InterPro" id="IPR059120">
    <property type="entry name" value="Cullin-like_AB"/>
</dbReference>
<keyword evidence="3" id="KW-1017">Isopeptide bond</keyword>
<dbReference type="InterPro" id="IPR036390">
    <property type="entry name" value="WH_DNA-bd_sf"/>
</dbReference>
<dbReference type="InterPro" id="IPR016159">
    <property type="entry name" value="Cullin_repeat-like_dom_sf"/>
</dbReference>
<dbReference type="PROSITE" id="PS50069">
    <property type="entry name" value="CULLIN_2"/>
    <property type="match status" value="1"/>
</dbReference>
<sequence>MADCLINVLPDKNVISFDDYWPVFQPIISKLVHQEAVTKVKWRDLFWFINDVCLWHKEGHLTIYNYLKEKISEFIRKVQLNILAHQEDHALLKAYIAEWRKFFTQCTYLPLPFVELDKILAEKSASDEEKDKKLKESVVQRLMFDFWDQIIFSSIKQRLLNSVMKLVDSERKGEVFDSQLVIGVRKSFVYLCTNSDDRLQSYHENFEKPYIEATEAFYRVKAPEYFEANGVHNYMCYADQKLREEEQMGLKYLEPCPGSIQALNECCAQCLINVFKEPILAECPGFIRNNETERLKIMFKIMDQLPEGISSMQKDLEQHIIQQGQAVMFFKAAQAITNCVRHSEQLLDLFAKYNKLVKEAFNDDPRFLTSRDKVFTQIANDTSSYCLELFLKQQSVGNETQPESCYAILLSHYCDLLLKKTSVSKKLTSDEIESRLKNVILVLKYIQNKDVFMKYYKVHLTRRLILESSVDNEKEENMVEWLRDIFMPTEYVDKLARMLQDIKVSEDLNLQFKNSHIHKGTFADMNIKILNAGAWARGTQRVQVSLPLELEQFIPELEDYYKQKHNGRKLLWNHNISNGTITFSNKAGKFDLDVTTFQIAVLFAWNERPYDRISFEDLRLATELPDAELRRTLWSLVNFPKLKSQVLLYGPEVKTPKEFGDSTQFWINQEFSVMKNNKLQNRRKLNLVGRLQLYTERSTEEESESIAQLRNLRTQEAIIKIMKMRRKVTFASLQTELVQILKNMFLPSKVMIKEQIEWLMERDYIKRGEKNRNVLIYMA</sequence>
<keyword evidence="11" id="KW-1185">Reference proteome</keyword>
<dbReference type="GO" id="GO:0006511">
    <property type="term" value="P:ubiquitin-dependent protein catabolic process"/>
    <property type="evidence" value="ECO:0007669"/>
    <property type="project" value="InterPro"/>
</dbReference>
<dbReference type="Pfam" id="PF10557">
    <property type="entry name" value="Cullin_Nedd8"/>
    <property type="match status" value="1"/>
</dbReference>
<dbReference type="FunFam" id="3.30.230.130:FF:000004">
    <property type="entry name" value="Cullin 5"/>
    <property type="match status" value="1"/>
</dbReference>
<evidence type="ECO:0000256" key="6">
    <source>
        <dbReference type="ARBA" id="ARBA00040451"/>
    </source>
</evidence>
<dbReference type="Gene3D" id="1.10.10.10">
    <property type="entry name" value="Winged helix-like DNA-binding domain superfamily/Winged helix DNA-binding domain"/>
    <property type="match status" value="1"/>
</dbReference>
<keyword evidence="5" id="KW-0832">Ubl conjugation</keyword>
<dbReference type="InterPro" id="IPR001373">
    <property type="entry name" value="Cullin_N"/>
</dbReference>
<dbReference type="SMART" id="SM00884">
    <property type="entry name" value="Cullin_Nedd8"/>
    <property type="match status" value="1"/>
</dbReference>
<evidence type="ECO:0000256" key="4">
    <source>
        <dbReference type="ARBA" id="ARBA00022786"/>
    </source>
</evidence>
<gene>
    <name evidence="10" type="primary">CUL5</name>
    <name evidence="10" type="ORF">CDAR_568971</name>
</gene>
<evidence type="ECO:0000256" key="1">
    <source>
        <dbReference type="ARBA" id="ARBA00004906"/>
    </source>
</evidence>
<organism evidence="10 11">
    <name type="scientific">Caerostris darwini</name>
    <dbReference type="NCBI Taxonomy" id="1538125"/>
    <lineage>
        <taxon>Eukaryota</taxon>
        <taxon>Metazoa</taxon>
        <taxon>Ecdysozoa</taxon>
        <taxon>Arthropoda</taxon>
        <taxon>Chelicerata</taxon>
        <taxon>Arachnida</taxon>
        <taxon>Araneae</taxon>
        <taxon>Araneomorphae</taxon>
        <taxon>Entelegynae</taxon>
        <taxon>Araneoidea</taxon>
        <taxon>Araneidae</taxon>
        <taxon>Caerostris</taxon>
    </lineage>
</organism>
<evidence type="ECO:0000256" key="2">
    <source>
        <dbReference type="ARBA" id="ARBA00006019"/>
    </source>
</evidence>
<evidence type="ECO:0000313" key="11">
    <source>
        <dbReference type="Proteomes" id="UP001054837"/>
    </source>
</evidence>
<dbReference type="SUPFAM" id="SSF74788">
    <property type="entry name" value="Cullin repeat-like"/>
    <property type="match status" value="1"/>
</dbReference>
<dbReference type="InterPro" id="IPR045093">
    <property type="entry name" value="Cullin"/>
</dbReference>
<evidence type="ECO:0000256" key="3">
    <source>
        <dbReference type="ARBA" id="ARBA00022499"/>
    </source>
</evidence>
<dbReference type="Gene3D" id="1.20.1310.10">
    <property type="entry name" value="Cullin Repeats"/>
    <property type="match status" value="4"/>
</dbReference>
<reference evidence="10 11" key="1">
    <citation type="submission" date="2021-06" db="EMBL/GenBank/DDBJ databases">
        <title>Caerostris darwini draft genome.</title>
        <authorList>
            <person name="Kono N."/>
            <person name="Arakawa K."/>
        </authorList>
    </citation>
    <scope>NUCLEOTIDE SEQUENCE [LARGE SCALE GENOMIC DNA]</scope>
</reference>
<dbReference type="FunFam" id="1.20.1310.10:FF:000014">
    <property type="entry name" value="Cullin 5"/>
    <property type="match status" value="1"/>
</dbReference>
<dbReference type="Gene3D" id="3.30.230.130">
    <property type="entry name" value="Cullin, Chain C, Domain 2"/>
    <property type="match status" value="1"/>
</dbReference>
<protein>
    <recommendedName>
        <fullName evidence="6">Cullin-5</fullName>
    </recommendedName>
</protein>
<dbReference type="InterPro" id="IPR036388">
    <property type="entry name" value="WH-like_DNA-bd_sf"/>
</dbReference>
<dbReference type="Pfam" id="PF00888">
    <property type="entry name" value="Cullin"/>
    <property type="match status" value="1"/>
</dbReference>
<dbReference type="SUPFAM" id="SSF75632">
    <property type="entry name" value="Cullin homology domain"/>
    <property type="match status" value="1"/>
</dbReference>
<dbReference type="SMART" id="SM00182">
    <property type="entry name" value="CULLIN"/>
    <property type="match status" value="1"/>
</dbReference>
<dbReference type="FunFam" id="1.20.1310.10:FF:000009">
    <property type="entry name" value="Cullin 5"/>
    <property type="match status" value="1"/>
</dbReference>
<dbReference type="AlphaFoldDB" id="A0AAV4QD88"/>
<accession>A0AAV4QD88</accession>
<name>A0AAV4QD88_9ARAC</name>
<dbReference type="EMBL" id="BPLQ01004198">
    <property type="protein sequence ID" value="GIY06306.1"/>
    <property type="molecule type" value="Genomic_DNA"/>
</dbReference>
<dbReference type="SUPFAM" id="SSF46785">
    <property type="entry name" value="Winged helix' DNA-binding domain"/>
    <property type="match status" value="1"/>
</dbReference>
<dbReference type="Pfam" id="PF26557">
    <property type="entry name" value="Cullin_AB"/>
    <property type="match status" value="1"/>
</dbReference>
<keyword evidence="4" id="KW-0833">Ubl conjugation pathway</keyword>
<evidence type="ECO:0000256" key="5">
    <source>
        <dbReference type="ARBA" id="ARBA00022843"/>
    </source>
</evidence>
<dbReference type="InterPro" id="IPR036317">
    <property type="entry name" value="Cullin_homology_sf"/>
</dbReference>